<dbReference type="AlphaFoldDB" id="A0A1G9QJW6"/>
<gene>
    <name evidence="1" type="ORF">SAMN04488535_1964</name>
</gene>
<dbReference type="OrthoDB" id="4425801at2"/>
<dbReference type="RefSeq" id="WP_092151659.1">
    <property type="nucleotide sequence ID" value="NZ_LT629700.1"/>
</dbReference>
<accession>A0A1G9QJW6</accession>
<organism evidence="1 2">
    <name type="scientific">Corynebacterium mycetoides</name>
    <dbReference type="NCBI Taxonomy" id="38302"/>
    <lineage>
        <taxon>Bacteria</taxon>
        <taxon>Bacillati</taxon>
        <taxon>Actinomycetota</taxon>
        <taxon>Actinomycetes</taxon>
        <taxon>Mycobacteriales</taxon>
        <taxon>Corynebacteriaceae</taxon>
        <taxon>Corynebacterium</taxon>
    </lineage>
</organism>
<dbReference type="EMBL" id="LT629700">
    <property type="protein sequence ID" value="SDM11288.1"/>
    <property type="molecule type" value="Genomic_DNA"/>
</dbReference>
<keyword evidence="2" id="KW-1185">Reference proteome</keyword>
<dbReference type="Proteomes" id="UP000199350">
    <property type="component" value="Chromosome I"/>
</dbReference>
<dbReference type="STRING" id="38302.SAMN04488535_1964"/>
<proteinExistence type="predicted"/>
<name>A0A1G9QJW6_9CORY</name>
<protein>
    <submittedName>
        <fullName evidence="1">Uncharacterized protein</fullName>
    </submittedName>
</protein>
<evidence type="ECO:0000313" key="1">
    <source>
        <dbReference type="EMBL" id="SDM11288.1"/>
    </source>
</evidence>
<evidence type="ECO:0000313" key="2">
    <source>
        <dbReference type="Proteomes" id="UP000199350"/>
    </source>
</evidence>
<sequence length="165" mass="17897">MLKLNNAHRRWIALALALWIIVLIAIIFLPMSRGGAQASHTNSLSQSLQYTEAANGDAVVAELITPANVYDDSYVGYTTMCPTDPVELTQAKMQAFGLDGSQVDLSGKYGYMVLLPAAQPGEVTLDRVNLSTVNICTVPQSESFPIDTPIPFYIDEGTWVMGINS</sequence>
<reference evidence="2" key="1">
    <citation type="submission" date="2016-10" db="EMBL/GenBank/DDBJ databases">
        <authorList>
            <person name="Varghese N."/>
            <person name="Submissions S."/>
        </authorList>
    </citation>
    <scope>NUCLEOTIDE SEQUENCE [LARGE SCALE GENOMIC DNA]</scope>
    <source>
        <strain evidence="2">DSM 20632</strain>
    </source>
</reference>